<protein>
    <submittedName>
        <fullName evidence="1">3802_t:CDS:1</fullName>
    </submittedName>
</protein>
<proteinExistence type="predicted"/>
<feature type="non-terminal residue" evidence="1">
    <location>
        <position position="1"/>
    </location>
</feature>
<dbReference type="OrthoDB" id="2416567at2759"/>
<evidence type="ECO:0000313" key="1">
    <source>
        <dbReference type="EMBL" id="CAG8796523.1"/>
    </source>
</evidence>
<organism evidence="1 2">
    <name type="scientific">Dentiscutata erythropus</name>
    <dbReference type="NCBI Taxonomy" id="1348616"/>
    <lineage>
        <taxon>Eukaryota</taxon>
        <taxon>Fungi</taxon>
        <taxon>Fungi incertae sedis</taxon>
        <taxon>Mucoromycota</taxon>
        <taxon>Glomeromycotina</taxon>
        <taxon>Glomeromycetes</taxon>
        <taxon>Diversisporales</taxon>
        <taxon>Gigasporaceae</taxon>
        <taxon>Dentiscutata</taxon>
    </lineage>
</organism>
<dbReference type="EMBL" id="CAJVPY010031388">
    <property type="protein sequence ID" value="CAG8796523.1"/>
    <property type="molecule type" value="Genomic_DNA"/>
</dbReference>
<feature type="non-terminal residue" evidence="1">
    <location>
        <position position="237"/>
    </location>
</feature>
<gene>
    <name evidence="1" type="ORF">DERYTH_LOCUS22498</name>
</gene>
<evidence type="ECO:0000313" key="2">
    <source>
        <dbReference type="Proteomes" id="UP000789405"/>
    </source>
</evidence>
<dbReference type="AlphaFoldDB" id="A0A9N9JW74"/>
<accession>A0A9N9JW74</accession>
<name>A0A9N9JW74_9GLOM</name>
<sequence length="237" mass="27853">ELNISEGELKLFIETRWTFVYETVNSVFKLKLVLEKSQEFFHDIEQISKIFAPIRATILQLERADCIMADCFIQLVCLIATISHIPKERDTIAFQNKCIKIQLMGYKDKLSTQTFIAQIIKFKEKEFPYKVEYDSQLLYNVKNKTEDELVVLIQRSYLFDAKNENDISEDYEDKNNEESDNDLEIPNHQVVVLVINNVVDLHHQVFNQVGDLYVFNEDNINSDVAMNEDHEFNLEEL</sequence>
<comment type="caution">
    <text evidence="1">The sequence shown here is derived from an EMBL/GenBank/DDBJ whole genome shotgun (WGS) entry which is preliminary data.</text>
</comment>
<reference evidence="1" key="1">
    <citation type="submission" date="2021-06" db="EMBL/GenBank/DDBJ databases">
        <authorList>
            <person name="Kallberg Y."/>
            <person name="Tangrot J."/>
            <person name="Rosling A."/>
        </authorList>
    </citation>
    <scope>NUCLEOTIDE SEQUENCE</scope>
    <source>
        <strain evidence="1">MA453B</strain>
    </source>
</reference>
<dbReference type="Proteomes" id="UP000789405">
    <property type="component" value="Unassembled WGS sequence"/>
</dbReference>
<keyword evidence="2" id="KW-1185">Reference proteome</keyword>